<accession>A0AC60P0R4</accession>
<dbReference type="EMBL" id="JABSTQ010011303">
    <property type="protein sequence ID" value="KAG0412984.1"/>
    <property type="molecule type" value="Genomic_DNA"/>
</dbReference>
<proteinExistence type="predicted"/>
<sequence length="424" mass="47290">MCPTWHAVIVSDGASSWKPRSGEWRKQRTEYQCRICVNADEMKGMLEIMRRELGKEREARERMEVEMKEAREGLRDEKGETKGVDGGELDGQRKGTHVQCGDCKKSVDIDDTRFDSVEEAGMTEFMCRMCVLNARQDRLEAENTELMARIVKLEAELERERSERQTVDEKLAKANDKSADLEVVLLPSDITANDTVVERDGGRTYKEALKPGGEVMGKDPALTESREDREGNVIIAGDSNMERCRRAIAERVKGDARVQIGVLAGQTMRAVIEGVKEKLWETKEGQNLVMIAGGLNDVLRGNGGGVGKQFRGGVMDLRATSDNVQIHVCTVPEVRGQGVHIERAVIAANRDIWRLGREMGFRVIDMNWEVRNNREQAFEGSGIHFSPYVGRAVGWRMAGKAVSFLGGPKALKERNPGRSNAKGL</sequence>
<evidence type="ECO:0000313" key="1">
    <source>
        <dbReference type="EMBL" id="KAG0412984.1"/>
    </source>
</evidence>
<keyword evidence="2" id="KW-1185">Reference proteome</keyword>
<name>A0AC60P0R4_IXOPE</name>
<dbReference type="Proteomes" id="UP000805193">
    <property type="component" value="Unassembled WGS sequence"/>
</dbReference>
<organism evidence="1 2">
    <name type="scientific">Ixodes persulcatus</name>
    <name type="common">Taiga tick</name>
    <dbReference type="NCBI Taxonomy" id="34615"/>
    <lineage>
        <taxon>Eukaryota</taxon>
        <taxon>Metazoa</taxon>
        <taxon>Ecdysozoa</taxon>
        <taxon>Arthropoda</taxon>
        <taxon>Chelicerata</taxon>
        <taxon>Arachnida</taxon>
        <taxon>Acari</taxon>
        <taxon>Parasitiformes</taxon>
        <taxon>Ixodida</taxon>
        <taxon>Ixodoidea</taxon>
        <taxon>Ixodidae</taxon>
        <taxon>Ixodinae</taxon>
        <taxon>Ixodes</taxon>
    </lineage>
</organism>
<protein>
    <submittedName>
        <fullName evidence="1">Uncharacterized protein</fullName>
    </submittedName>
</protein>
<gene>
    <name evidence="1" type="ORF">HPB47_009866</name>
</gene>
<reference evidence="1 2" key="1">
    <citation type="journal article" date="2020" name="Cell">
        <title>Large-Scale Comparative Analyses of Tick Genomes Elucidate Their Genetic Diversity and Vector Capacities.</title>
        <authorList>
            <consortium name="Tick Genome and Microbiome Consortium (TIGMIC)"/>
            <person name="Jia N."/>
            <person name="Wang J."/>
            <person name="Shi W."/>
            <person name="Du L."/>
            <person name="Sun Y."/>
            <person name="Zhan W."/>
            <person name="Jiang J.F."/>
            <person name="Wang Q."/>
            <person name="Zhang B."/>
            <person name="Ji P."/>
            <person name="Bell-Sakyi L."/>
            <person name="Cui X.M."/>
            <person name="Yuan T.T."/>
            <person name="Jiang B.G."/>
            <person name="Yang W.F."/>
            <person name="Lam T.T."/>
            <person name="Chang Q.C."/>
            <person name="Ding S.J."/>
            <person name="Wang X.J."/>
            <person name="Zhu J.G."/>
            <person name="Ruan X.D."/>
            <person name="Zhao L."/>
            <person name="Wei J.T."/>
            <person name="Ye R.Z."/>
            <person name="Que T.C."/>
            <person name="Du C.H."/>
            <person name="Zhou Y.H."/>
            <person name="Cheng J.X."/>
            <person name="Dai P.F."/>
            <person name="Guo W.B."/>
            <person name="Han X.H."/>
            <person name="Huang E.J."/>
            <person name="Li L.F."/>
            <person name="Wei W."/>
            <person name="Gao Y.C."/>
            <person name="Liu J.Z."/>
            <person name="Shao H.Z."/>
            <person name="Wang X."/>
            <person name="Wang C.C."/>
            <person name="Yang T.C."/>
            <person name="Huo Q.B."/>
            <person name="Li W."/>
            <person name="Chen H.Y."/>
            <person name="Chen S.E."/>
            <person name="Zhou L.G."/>
            <person name="Ni X.B."/>
            <person name="Tian J.H."/>
            <person name="Sheng Y."/>
            <person name="Liu T."/>
            <person name="Pan Y.S."/>
            <person name="Xia L.Y."/>
            <person name="Li J."/>
            <person name="Zhao F."/>
            <person name="Cao W.C."/>
        </authorList>
    </citation>
    <scope>NUCLEOTIDE SEQUENCE [LARGE SCALE GENOMIC DNA]</scope>
    <source>
        <strain evidence="1">Iper-2018</strain>
    </source>
</reference>
<evidence type="ECO:0000313" key="2">
    <source>
        <dbReference type="Proteomes" id="UP000805193"/>
    </source>
</evidence>
<comment type="caution">
    <text evidence="1">The sequence shown here is derived from an EMBL/GenBank/DDBJ whole genome shotgun (WGS) entry which is preliminary data.</text>
</comment>